<dbReference type="OrthoDB" id="5523221at2"/>
<sequence>MAIIIKGITRCRICGSGDLSLPYIGTSGMAFPKGDELHPYCDALLHLDCLARWPHRERFSRGYFDRRRDDPDRSNGVLLAERRTWLLRCGPASPDAEPYFAEVLLIDWPMRLYSRWAQWDDYVAQGYGQRLSGEALMAAGQVMSEVRQVAPTLEVLGALRQQALTQPSPGGSER</sequence>
<reference evidence="2" key="1">
    <citation type="submission" date="2018-09" db="EMBL/GenBank/DDBJ databases">
        <authorList>
            <person name="Livingstone P.G."/>
            <person name="Whitworth D.E."/>
        </authorList>
    </citation>
    <scope>NUCLEOTIDE SEQUENCE [LARGE SCALE GENOMIC DNA]</scope>
    <source>
        <strain evidence="2">CA054A</strain>
    </source>
</reference>
<gene>
    <name evidence="1" type="ORF">D7V88_31700</name>
</gene>
<comment type="caution">
    <text evidence="1">The sequence shown here is derived from an EMBL/GenBank/DDBJ whole genome shotgun (WGS) entry which is preliminary data.</text>
</comment>
<protein>
    <submittedName>
        <fullName evidence="1">Uncharacterized protein</fullName>
    </submittedName>
</protein>
<keyword evidence="2" id="KW-1185">Reference proteome</keyword>
<accession>A0A3A8IAU4</accession>
<dbReference type="Proteomes" id="UP000268094">
    <property type="component" value="Unassembled WGS sequence"/>
</dbReference>
<dbReference type="AlphaFoldDB" id="A0A3A8IAU4"/>
<dbReference type="EMBL" id="RAVZ01000294">
    <property type="protein sequence ID" value="RKG76890.1"/>
    <property type="molecule type" value="Genomic_DNA"/>
</dbReference>
<evidence type="ECO:0000313" key="2">
    <source>
        <dbReference type="Proteomes" id="UP000268094"/>
    </source>
</evidence>
<organism evidence="1 2">
    <name type="scientific">Corallococcus terminator</name>
    <dbReference type="NCBI Taxonomy" id="2316733"/>
    <lineage>
        <taxon>Bacteria</taxon>
        <taxon>Pseudomonadati</taxon>
        <taxon>Myxococcota</taxon>
        <taxon>Myxococcia</taxon>
        <taxon>Myxococcales</taxon>
        <taxon>Cystobacterineae</taxon>
        <taxon>Myxococcaceae</taxon>
        <taxon>Corallococcus</taxon>
    </lineage>
</organism>
<name>A0A3A8IAU4_9BACT</name>
<proteinExistence type="predicted"/>
<evidence type="ECO:0000313" key="1">
    <source>
        <dbReference type="EMBL" id="RKG76890.1"/>
    </source>
</evidence>
<dbReference type="RefSeq" id="WP_120544353.1">
    <property type="nucleotide sequence ID" value="NZ_RAVZ01000294.1"/>
</dbReference>